<name>A0A921URV7_SORBI</name>
<sequence length="207" mass="22623">MSFPCLNSIWVSNQLATGFVHTRGCGGGSAVAGGSAEDGGGGAEEAREREAERGGGTARWLQGRAHDRAGRGGGGRGRGRVQLRPHRGSPPRPRKGRWPARGPRRRRDRDIPAGPGVPRQRRHGGRAGRCRRRQGRARAVLLRRAPLRADGGAGEPVTVAGRQQDPLGRLQRHVRLPRALASRRRRHAGWRGGGDLLVRVRREEYER</sequence>
<proteinExistence type="predicted"/>
<organism evidence="2 3">
    <name type="scientific">Sorghum bicolor</name>
    <name type="common">Sorghum</name>
    <name type="synonym">Sorghum vulgare</name>
    <dbReference type="NCBI Taxonomy" id="4558"/>
    <lineage>
        <taxon>Eukaryota</taxon>
        <taxon>Viridiplantae</taxon>
        <taxon>Streptophyta</taxon>
        <taxon>Embryophyta</taxon>
        <taxon>Tracheophyta</taxon>
        <taxon>Spermatophyta</taxon>
        <taxon>Magnoliopsida</taxon>
        <taxon>Liliopsida</taxon>
        <taxon>Poales</taxon>
        <taxon>Poaceae</taxon>
        <taxon>PACMAD clade</taxon>
        <taxon>Panicoideae</taxon>
        <taxon>Andropogonodae</taxon>
        <taxon>Andropogoneae</taxon>
        <taxon>Sorghinae</taxon>
        <taxon>Sorghum</taxon>
    </lineage>
</organism>
<evidence type="ECO:0000256" key="1">
    <source>
        <dbReference type="SAM" id="MobiDB-lite"/>
    </source>
</evidence>
<dbReference type="EMBL" id="CM027681">
    <property type="protein sequence ID" value="KAG0542292.1"/>
    <property type="molecule type" value="Genomic_DNA"/>
</dbReference>
<evidence type="ECO:0000313" key="2">
    <source>
        <dbReference type="EMBL" id="KAG0542292.1"/>
    </source>
</evidence>
<evidence type="ECO:0000313" key="3">
    <source>
        <dbReference type="Proteomes" id="UP000807115"/>
    </source>
</evidence>
<gene>
    <name evidence="2" type="ORF">BDA96_02G090800</name>
</gene>
<dbReference type="Proteomes" id="UP000807115">
    <property type="component" value="Chromosome 2"/>
</dbReference>
<feature type="region of interest" description="Disordered" evidence="1">
    <location>
        <begin position="149"/>
        <end position="168"/>
    </location>
</feature>
<reference evidence="2" key="2">
    <citation type="submission" date="2020-10" db="EMBL/GenBank/DDBJ databases">
        <authorList>
            <person name="Cooper E.A."/>
            <person name="Brenton Z.W."/>
            <person name="Flinn B.S."/>
            <person name="Jenkins J."/>
            <person name="Shu S."/>
            <person name="Flowers D."/>
            <person name="Luo F."/>
            <person name="Wang Y."/>
            <person name="Xia P."/>
            <person name="Barry K."/>
            <person name="Daum C."/>
            <person name="Lipzen A."/>
            <person name="Yoshinaga Y."/>
            <person name="Schmutz J."/>
            <person name="Saski C."/>
            <person name="Vermerris W."/>
            <person name="Kresovich S."/>
        </authorList>
    </citation>
    <scope>NUCLEOTIDE SEQUENCE</scope>
</reference>
<feature type="compositionally biased region" description="Gly residues" evidence="1">
    <location>
        <begin position="30"/>
        <end position="43"/>
    </location>
</feature>
<feature type="compositionally biased region" description="Basic residues" evidence="1">
    <location>
        <begin position="77"/>
        <end position="107"/>
    </location>
</feature>
<accession>A0A921URV7</accession>
<feature type="compositionally biased region" description="Basic and acidic residues" evidence="1">
    <location>
        <begin position="44"/>
        <end position="53"/>
    </location>
</feature>
<comment type="caution">
    <text evidence="2">The sequence shown here is derived from an EMBL/GenBank/DDBJ whole genome shotgun (WGS) entry which is preliminary data.</text>
</comment>
<feature type="region of interest" description="Disordered" evidence="1">
    <location>
        <begin position="30"/>
        <end position="135"/>
    </location>
</feature>
<reference evidence="2" key="1">
    <citation type="journal article" date="2019" name="BMC Genomics">
        <title>A new reference genome for Sorghum bicolor reveals high levels of sequence similarity between sweet and grain genotypes: implications for the genetics of sugar metabolism.</title>
        <authorList>
            <person name="Cooper E.A."/>
            <person name="Brenton Z.W."/>
            <person name="Flinn B.S."/>
            <person name="Jenkins J."/>
            <person name="Shu S."/>
            <person name="Flowers D."/>
            <person name="Luo F."/>
            <person name="Wang Y."/>
            <person name="Xia P."/>
            <person name="Barry K."/>
            <person name="Daum C."/>
            <person name="Lipzen A."/>
            <person name="Yoshinaga Y."/>
            <person name="Schmutz J."/>
            <person name="Saski C."/>
            <person name="Vermerris W."/>
            <person name="Kresovich S."/>
        </authorList>
    </citation>
    <scope>NUCLEOTIDE SEQUENCE</scope>
</reference>
<feature type="compositionally biased region" description="Basic residues" evidence="1">
    <location>
        <begin position="119"/>
        <end position="135"/>
    </location>
</feature>
<dbReference type="AlphaFoldDB" id="A0A921URV7"/>
<protein>
    <submittedName>
        <fullName evidence="2">Uncharacterized protein</fullName>
    </submittedName>
</protein>